<comment type="caution">
    <text evidence="1">The sequence shown here is derived from an EMBL/GenBank/DDBJ whole genome shotgun (WGS) entry which is preliminary data.</text>
</comment>
<protein>
    <submittedName>
        <fullName evidence="1">Uncharacterized protein</fullName>
    </submittedName>
</protein>
<gene>
    <name evidence="1" type="ORF">HMPREF1051_0551</name>
</gene>
<dbReference type="AlphaFoldDB" id="I2NWL3"/>
<evidence type="ECO:0000313" key="2">
    <source>
        <dbReference type="Proteomes" id="UP000004473"/>
    </source>
</evidence>
<organism evidence="1 2">
    <name type="scientific">Neisseria sicca VK64</name>
    <dbReference type="NCBI Taxonomy" id="1095748"/>
    <lineage>
        <taxon>Bacteria</taxon>
        <taxon>Pseudomonadati</taxon>
        <taxon>Pseudomonadota</taxon>
        <taxon>Betaproteobacteria</taxon>
        <taxon>Neisseriales</taxon>
        <taxon>Neisseriaceae</taxon>
        <taxon>Neisseria</taxon>
    </lineage>
</organism>
<proteinExistence type="predicted"/>
<reference evidence="1 2" key="1">
    <citation type="submission" date="2012-04" db="EMBL/GenBank/DDBJ databases">
        <authorList>
            <person name="Harkins D.M."/>
            <person name="Madupu R."/>
            <person name="Durkin A.S."/>
            <person name="Torralba M."/>
            <person name="Methe B."/>
            <person name="Sutton G.G."/>
            <person name="Nelson K.E."/>
        </authorList>
    </citation>
    <scope>NUCLEOTIDE SEQUENCE [LARGE SCALE GENOMIC DNA]</scope>
    <source>
        <strain evidence="1 2">VK64</strain>
    </source>
</reference>
<dbReference type="Proteomes" id="UP000004473">
    <property type="component" value="Unassembled WGS sequence"/>
</dbReference>
<dbReference type="EMBL" id="AJMT01000013">
    <property type="protein sequence ID" value="EIG30224.1"/>
    <property type="molecule type" value="Genomic_DNA"/>
</dbReference>
<name>I2NWL3_NEISI</name>
<feature type="non-terminal residue" evidence="1">
    <location>
        <position position="52"/>
    </location>
</feature>
<sequence>MIVSRLPSDLRFIFQTTFSYLLAYFAPLNPRFKCTISNATAAGVTPEIRLAC</sequence>
<accession>I2NWL3</accession>
<evidence type="ECO:0000313" key="1">
    <source>
        <dbReference type="EMBL" id="EIG30224.1"/>
    </source>
</evidence>